<sequence>MKTKKTITLKMIAILKLDSFFYSLFETSNVSVISLTAEKAMPKYINPTSKLIKFRHN</sequence>
<accession>A0A133KCK0</accession>
<proteinExistence type="predicted"/>
<protein>
    <submittedName>
        <fullName evidence="1">Uncharacterized protein</fullName>
    </submittedName>
</protein>
<dbReference type="AlphaFoldDB" id="A0A133KCK0"/>
<dbReference type="EMBL" id="LRPN01000175">
    <property type="protein sequence ID" value="KWZ77308.1"/>
    <property type="molecule type" value="Genomic_DNA"/>
</dbReference>
<evidence type="ECO:0000313" key="2">
    <source>
        <dbReference type="Proteomes" id="UP000070376"/>
    </source>
</evidence>
<reference evidence="2" key="1">
    <citation type="submission" date="2016-01" db="EMBL/GenBank/DDBJ databases">
        <authorList>
            <person name="Mitreva M."/>
            <person name="Pepin K.H."/>
            <person name="Mihindukulasuriya K.A."/>
            <person name="Fulton R."/>
            <person name="Fronick C."/>
            <person name="O'Laughlin M."/>
            <person name="Miner T."/>
            <person name="Herter B."/>
            <person name="Rosa B.A."/>
            <person name="Cordes M."/>
            <person name="Tomlinson C."/>
            <person name="Wollam A."/>
            <person name="Palsikar V.B."/>
            <person name="Mardis E.R."/>
            <person name="Wilson R.K."/>
        </authorList>
    </citation>
    <scope>NUCLEOTIDE SEQUENCE [LARGE SCALE GENOMIC DNA]</scope>
    <source>
        <strain evidence="2">GED7749B</strain>
    </source>
</reference>
<gene>
    <name evidence="1" type="ORF">HMPREF3213_03294</name>
</gene>
<organism evidence="1 2">
    <name type="scientific">Heyndrickxia coagulans</name>
    <name type="common">Weizmannia coagulans</name>
    <dbReference type="NCBI Taxonomy" id="1398"/>
    <lineage>
        <taxon>Bacteria</taxon>
        <taxon>Bacillati</taxon>
        <taxon>Bacillota</taxon>
        <taxon>Bacilli</taxon>
        <taxon>Bacillales</taxon>
        <taxon>Bacillaceae</taxon>
        <taxon>Heyndrickxia</taxon>
    </lineage>
</organism>
<dbReference type="Proteomes" id="UP000070376">
    <property type="component" value="Unassembled WGS sequence"/>
</dbReference>
<name>A0A133KCK0_HEYCO</name>
<comment type="caution">
    <text evidence="1">The sequence shown here is derived from an EMBL/GenBank/DDBJ whole genome shotgun (WGS) entry which is preliminary data.</text>
</comment>
<evidence type="ECO:0000313" key="1">
    <source>
        <dbReference type="EMBL" id="KWZ77308.1"/>
    </source>
</evidence>